<comment type="caution">
    <text evidence="2">The sequence shown here is derived from an EMBL/GenBank/DDBJ whole genome shotgun (WGS) entry which is preliminary data.</text>
</comment>
<dbReference type="EMBL" id="BKCJ010006397">
    <property type="protein sequence ID" value="GEU71931.1"/>
    <property type="molecule type" value="Genomic_DNA"/>
</dbReference>
<feature type="region of interest" description="Disordered" evidence="1">
    <location>
        <begin position="324"/>
        <end position="343"/>
    </location>
</feature>
<proteinExistence type="predicted"/>
<feature type="compositionally biased region" description="Polar residues" evidence="1">
    <location>
        <begin position="94"/>
        <end position="116"/>
    </location>
</feature>
<name>A0A6L2MD92_TANCI</name>
<feature type="compositionally biased region" description="Basic and acidic residues" evidence="1">
    <location>
        <begin position="263"/>
        <end position="278"/>
    </location>
</feature>
<reference evidence="2" key="1">
    <citation type="journal article" date="2019" name="Sci. Rep.">
        <title>Draft genome of Tanacetum cinerariifolium, the natural source of mosquito coil.</title>
        <authorList>
            <person name="Yamashiro T."/>
            <person name="Shiraishi A."/>
            <person name="Satake H."/>
            <person name="Nakayama K."/>
        </authorList>
    </citation>
    <scope>NUCLEOTIDE SEQUENCE</scope>
</reference>
<feature type="compositionally biased region" description="Acidic residues" evidence="1">
    <location>
        <begin position="79"/>
        <end position="88"/>
    </location>
</feature>
<gene>
    <name evidence="2" type="ORF">Tci_043909</name>
</gene>
<protein>
    <submittedName>
        <fullName evidence="2">Uncharacterized protein</fullName>
    </submittedName>
</protein>
<dbReference type="AlphaFoldDB" id="A0A6L2MD92"/>
<feature type="region of interest" description="Disordered" evidence="1">
    <location>
        <begin position="256"/>
        <end position="278"/>
    </location>
</feature>
<evidence type="ECO:0000256" key="1">
    <source>
        <dbReference type="SAM" id="MobiDB-lite"/>
    </source>
</evidence>
<organism evidence="2">
    <name type="scientific">Tanacetum cinerariifolium</name>
    <name type="common">Dalmatian daisy</name>
    <name type="synonym">Chrysanthemum cinerariifolium</name>
    <dbReference type="NCBI Taxonomy" id="118510"/>
    <lineage>
        <taxon>Eukaryota</taxon>
        <taxon>Viridiplantae</taxon>
        <taxon>Streptophyta</taxon>
        <taxon>Embryophyta</taxon>
        <taxon>Tracheophyta</taxon>
        <taxon>Spermatophyta</taxon>
        <taxon>Magnoliopsida</taxon>
        <taxon>eudicotyledons</taxon>
        <taxon>Gunneridae</taxon>
        <taxon>Pentapetalae</taxon>
        <taxon>asterids</taxon>
        <taxon>campanulids</taxon>
        <taxon>Asterales</taxon>
        <taxon>Asteraceae</taxon>
        <taxon>Asteroideae</taxon>
        <taxon>Anthemideae</taxon>
        <taxon>Anthemidinae</taxon>
        <taxon>Tanacetum</taxon>
    </lineage>
</organism>
<feature type="region of interest" description="Disordered" evidence="1">
    <location>
        <begin position="1"/>
        <end position="122"/>
    </location>
</feature>
<sequence length="397" mass="44311">MTPDEGTAKTTPCHEGSLGDKDLGGNIPPADMKPIHTPVVDPLGTGAKYKVDETQSTRLSIEDELEKETDKEEVLAFGDDMDEDPQDDVEVRTPSPNQTQPGPSYVQESASDSSSPDLKRFDNTFPLTERQLIKYLRKMSRVLFNRITEKQWEQHEEATSIIQVLQAYALKQEEASAAWTKSSTNMAWNLGARMTAIEISQTALKCKVSSLKKDTSEIESMMAEIYQAFKGQPSSAPSGSVTLTLALTYISANVEGENTTNTDTKKPPSHTEGEKEKIKKANEETKLLVMSRLEVIKVVRKEAKKLEIDPKEAISTKAGETFKKAQDAEHESLNKSHPKPQKERGSIWNWNLKSRCLGWNMYLVISHSKDGPISTRLEWTLVSYLVMASMVKTEENA</sequence>
<accession>A0A6L2MD92</accession>
<evidence type="ECO:0000313" key="2">
    <source>
        <dbReference type="EMBL" id="GEU71931.1"/>
    </source>
</evidence>